<name>A0A0P4W292_SCYOL</name>
<keyword evidence="8 12" id="KW-0472">Membrane</keyword>
<comment type="subcellular location">
    <subcellularLocation>
        <location evidence="1">Cell projection</location>
        <location evidence="1">Cilium membrane</location>
        <topology evidence="1">Multi-pass membrane protein</topology>
    </subcellularLocation>
</comment>
<feature type="transmembrane region" description="Helical" evidence="12">
    <location>
        <begin position="263"/>
        <end position="284"/>
    </location>
</feature>
<evidence type="ECO:0000256" key="8">
    <source>
        <dbReference type="ARBA" id="ARBA00023136"/>
    </source>
</evidence>
<dbReference type="GO" id="GO:0060170">
    <property type="term" value="C:ciliary membrane"/>
    <property type="evidence" value="ECO:0007669"/>
    <property type="project" value="UniProtKB-SubCell"/>
</dbReference>
<reference evidence="13" key="1">
    <citation type="submission" date="2015-09" db="EMBL/GenBank/DDBJ databases">
        <title>Scylla olivacea transcriptome.</title>
        <authorList>
            <person name="Ikhwanuddin M."/>
        </authorList>
    </citation>
    <scope>NUCLEOTIDE SEQUENCE</scope>
</reference>
<evidence type="ECO:0000256" key="10">
    <source>
        <dbReference type="ARBA" id="ARBA00023273"/>
    </source>
</evidence>
<dbReference type="EMBL" id="GDRN01090588">
    <property type="protein sequence ID" value="JAI60452.1"/>
    <property type="molecule type" value="Transcribed_RNA"/>
</dbReference>
<dbReference type="PANTHER" id="PTHR14605:SF1">
    <property type="entry name" value="TRANSMEMBRANE PROTEIN 231"/>
    <property type="match status" value="1"/>
</dbReference>
<dbReference type="InterPro" id="IPR019306">
    <property type="entry name" value="TMEM231"/>
</dbReference>
<keyword evidence="7" id="KW-0969">Cilium</keyword>
<evidence type="ECO:0000256" key="1">
    <source>
        <dbReference type="ARBA" id="ARBA00004272"/>
    </source>
</evidence>
<evidence type="ECO:0000256" key="4">
    <source>
        <dbReference type="ARBA" id="ARBA00022475"/>
    </source>
</evidence>
<comment type="similarity">
    <text evidence="2">Belongs to the TMEM231 family.</text>
</comment>
<keyword evidence="9" id="KW-0325">Glycoprotein</keyword>
<keyword evidence="6 12" id="KW-1133">Transmembrane helix</keyword>
<feature type="transmembrane region" description="Helical" evidence="12">
    <location>
        <begin position="21"/>
        <end position="41"/>
    </location>
</feature>
<accession>A0A0P4W292</accession>
<evidence type="ECO:0000256" key="3">
    <source>
        <dbReference type="ARBA" id="ARBA00015087"/>
    </source>
</evidence>
<dbReference type="EMBL" id="GDRN01090587">
    <property type="protein sequence ID" value="JAI60453.1"/>
    <property type="molecule type" value="Transcribed_RNA"/>
</dbReference>
<sequence>MWVVHQQPYAIYHKAAVCSKATCFSFLIFLVTLVTPLVLVYRSQGLWVREVYQREQPDVRFKHEVLLTLNTQEGPLVWSTFPSFNTRMARHLRVSFLQSHEEDKDHDGMQDKLELEVSVPLFPKEMVYGVTLTLTFYYVLHQNQVVLEGLAHMQHQSGVPLAGISTWGDLTLNQRHPLPSTGIYNIYDIPAFPTSISSAADWRLDSILANYWERNITTRVSNSYSVEQTGAGGDTFTLRLHLHYPPQQIWIIPSLAFLLKSAWIQYLSVLVLVAYLTSCIKHWVFSSRLLPAWIHYPQNAHEPFKRD</sequence>
<protein>
    <recommendedName>
        <fullName evidence="3">Transmembrane protein 231</fullName>
    </recommendedName>
</protein>
<dbReference type="AlphaFoldDB" id="A0A0P4W292"/>
<evidence type="ECO:0000256" key="2">
    <source>
        <dbReference type="ARBA" id="ARBA00009082"/>
    </source>
</evidence>
<keyword evidence="5 12" id="KW-0812">Transmembrane</keyword>
<evidence type="ECO:0000256" key="12">
    <source>
        <dbReference type="SAM" id="Phobius"/>
    </source>
</evidence>
<dbReference type="GO" id="GO:0060271">
    <property type="term" value="P:cilium assembly"/>
    <property type="evidence" value="ECO:0007669"/>
    <property type="project" value="TreeGrafter"/>
</dbReference>
<proteinExistence type="inferred from homology"/>
<evidence type="ECO:0000256" key="9">
    <source>
        <dbReference type="ARBA" id="ARBA00023180"/>
    </source>
</evidence>
<evidence type="ECO:0000256" key="11">
    <source>
        <dbReference type="ARBA" id="ARBA00024803"/>
    </source>
</evidence>
<dbReference type="PANTHER" id="PTHR14605">
    <property type="entry name" value="CHST5 PROTEIN"/>
    <property type="match status" value="1"/>
</dbReference>
<evidence type="ECO:0000256" key="6">
    <source>
        <dbReference type="ARBA" id="ARBA00022989"/>
    </source>
</evidence>
<evidence type="ECO:0000313" key="13">
    <source>
        <dbReference type="EMBL" id="JAI60453.1"/>
    </source>
</evidence>
<keyword evidence="4" id="KW-1003">Cell membrane</keyword>
<dbReference type="Pfam" id="PF10149">
    <property type="entry name" value="TM231"/>
    <property type="match status" value="1"/>
</dbReference>
<evidence type="ECO:0000256" key="7">
    <source>
        <dbReference type="ARBA" id="ARBA00023069"/>
    </source>
</evidence>
<evidence type="ECO:0000256" key="5">
    <source>
        <dbReference type="ARBA" id="ARBA00022692"/>
    </source>
</evidence>
<organism evidence="13">
    <name type="scientific">Scylla olivacea</name>
    <name type="common">Orange mud crab</name>
    <name type="synonym">Cancer olivacea</name>
    <dbReference type="NCBI Taxonomy" id="85551"/>
    <lineage>
        <taxon>Eukaryota</taxon>
        <taxon>Metazoa</taxon>
        <taxon>Ecdysozoa</taxon>
        <taxon>Arthropoda</taxon>
        <taxon>Crustacea</taxon>
        <taxon>Multicrustacea</taxon>
        <taxon>Malacostraca</taxon>
        <taxon>Eumalacostraca</taxon>
        <taxon>Eucarida</taxon>
        <taxon>Decapoda</taxon>
        <taxon>Pleocyemata</taxon>
        <taxon>Brachyura</taxon>
        <taxon>Eubrachyura</taxon>
        <taxon>Portunoidea</taxon>
        <taxon>Portunidae</taxon>
        <taxon>Portuninae</taxon>
        <taxon>Scylla</taxon>
    </lineage>
</organism>
<keyword evidence="10" id="KW-0966">Cell projection</keyword>
<comment type="function">
    <text evidence="11">Transmembrane component of the tectonic-like complex, a complex localized at the transition zone of primary cilia and acting as a barrier that prevents diffusion of transmembrane proteins between the cilia and plasma membranes. Required for ciliogenesis and sonic hedgehog/SHH signaling.</text>
</comment>
<dbReference type="GO" id="GO:0032880">
    <property type="term" value="P:regulation of protein localization"/>
    <property type="evidence" value="ECO:0007669"/>
    <property type="project" value="TreeGrafter"/>
</dbReference>
<dbReference type="GO" id="GO:0035869">
    <property type="term" value="C:ciliary transition zone"/>
    <property type="evidence" value="ECO:0007669"/>
    <property type="project" value="TreeGrafter"/>
</dbReference>